<organism evidence="2 3">
    <name type="scientific">Mytilus galloprovincialis</name>
    <name type="common">Mediterranean mussel</name>
    <dbReference type="NCBI Taxonomy" id="29158"/>
    <lineage>
        <taxon>Eukaryota</taxon>
        <taxon>Metazoa</taxon>
        <taxon>Spiralia</taxon>
        <taxon>Lophotrochozoa</taxon>
        <taxon>Mollusca</taxon>
        <taxon>Bivalvia</taxon>
        <taxon>Autobranchia</taxon>
        <taxon>Pteriomorphia</taxon>
        <taxon>Mytilida</taxon>
        <taxon>Mytiloidea</taxon>
        <taxon>Mytilidae</taxon>
        <taxon>Mytilinae</taxon>
        <taxon>Mytilus</taxon>
    </lineage>
</organism>
<feature type="compositionally biased region" description="Pro residues" evidence="1">
    <location>
        <begin position="88"/>
        <end position="98"/>
    </location>
</feature>
<dbReference type="EMBL" id="UYJE01001561">
    <property type="protein sequence ID" value="VDI03062.1"/>
    <property type="molecule type" value="Genomic_DNA"/>
</dbReference>
<comment type="caution">
    <text evidence="2">The sequence shown here is derived from an EMBL/GenBank/DDBJ whole genome shotgun (WGS) entry which is preliminary data.</text>
</comment>
<name>A0A8B6CCZ1_MYTGA</name>
<dbReference type="OrthoDB" id="2155538at2759"/>
<accession>A0A8B6CCZ1</accession>
<dbReference type="PANTHER" id="PTHR34927">
    <property type="entry name" value="IQ DOMAIN-CONTAINING PROTEIN K"/>
    <property type="match status" value="1"/>
</dbReference>
<evidence type="ECO:0000313" key="3">
    <source>
        <dbReference type="Proteomes" id="UP000596742"/>
    </source>
</evidence>
<protein>
    <recommendedName>
        <fullName evidence="4">IQ domain-containing protein K</fullName>
    </recommendedName>
</protein>
<dbReference type="AlphaFoldDB" id="A0A8B6CCZ1"/>
<reference evidence="2" key="1">
    <citation type="submission" date="2018-11" db="EMBL/GenBank/DDBJ databases">
        <authorList>
            <person name="Alioto T."/>
            <person name="Alioto T."/>
        </authorList>
    </citation>
    <scope>NUCLEOTIDE SEQUENCE</scope>
</reference>
<keyword evidence="3" id="KW-1185">Reference proteome</keyword>
<dbReference type="Proteomes" id="UP000596742">
    <property type="component" value="Unassembled WGS sequence"/>
</dbReference>
<proteinExistence type="predicted"/>
<sequence>MAVIVKVPEKNLWSEICKDFDSRRPPFRDDDEQSVRTEYVDFDPSKHNPVFYGKMHEKVLADADPVLDIDPATSHPACAGFAFTEKPPASPPPPPPDAPNKDKCSPREYLEHYIFPWLLPAIEDMLRQAKKEKCLERKRTKFNALDYLTETLYKKNPLHKDRENVTLEEIPFVKEWLKDHPRPPLPLSLIWTEDEATQIIQNYWRGFLVRKDPEVQELRQWQREWREETGGIQDKVSQFWDKKMPGWDTPTPNASEDQLNKEEGNAPITVKSPSQQT</sequence>
<feature type="region of interest" description="Disordered" evidence="1">
    <location>
        <begin position="80"/>
        <end position="103"/>
    </location>
</feature>
<dbReference type="InterPro" id="IPR043408">
    <property type="entry name" value="IQCK"/>
</dbReference>
<dbReference type="CDD" id="cd22969">
    <property type="entry name" value="DD_IQCK"/>
    <property type="match status" value="1"/>
</dbReference>
<evidence type="ECO:0000313" key="2">
    <source>
        <dbReference type="EMBL" id="VDI03062.1"/>
    </source>
</evidence>
<evidence type="ECO:0000256" key="1">
    <source>
        <dbReference type="SAM" id="MobiDB-lite"/>
    </source>
</evidence>
<dbReference type="PANTHER" id="PTHR34927:SF1">
    <property type="entry name" value="IQ DOMAIN-CONTAINING PROTEIN K"/>
    <property type="match status" value="1"/>
</dbReference>
<dbReference type="PROSITE" id="PS50096">
    <property type="entry name" value="IQ"/>
    <property type="match status" value="1"/>
</dbReference>
<feature type="region of interest" description="Disordered" evidence="1">
    <location>
        <begin position="242"/>
        <end position="277"/>
    </location>
</feature>
<evidence type="ECO:0008006" key="4">
    <source>
        <dbReference type="Google" id="ProtNLM"/>
    </source>
</evidence>
<gene>
    <name evidence="2" type="ORF">MGAL_10B021888</name>
</gene>